<gene>
    <name evidence="2" type="ORF">FWILDA_LOCUS17568</name>
</gene>
<evidence type="ECO:0000313" key="3">
    <source>
        <dbReference type="Proteomes" id="UP001153678"/>
    </source>
</evidence>
<protein>
    <submittedName>
        <fullName evidence="2">11273_t:CDS:1</fullName>
    </submittedName>
</protein>
<organism evidence="2 3">
    <name type="scientific">Funneliformis geosporum</name>
    <dbReference type="NCBI Taxonomy" id="1117311"/>
    <lineage>
        <taxon>Eukaryota</taxon>
        <taxon>Fungi</taxon>
        <taxon>Fungi incertae sedis</taxon>
        <taxon>Mucoromycota</taxon>
        <taxon>Glomeromycotina</taxon>
        <taxon>Glomeromycetes</taxon>
        <taxon>Glomerales</taxon>
        <taxon>Glomeraceae</taxon>
        <taxon>Funneliformis</taxon>
    </lineage>
</organism>
<accession>A0A9W4WYT8</accession>
<evidence type="ECO:0000313" key="2">
    <source>
        <dbReference type="EMBL" id="CAI2196415.1"/>
    </source>
</evidence>
<dbReference type="Proteomes" id="UP001153678">
    <property type="component" value="Unassembled WGS sequence"/>
</dbReference>
<dbReference type="AlphaFoldDB" id="A0A9W4WYT8"/>
<keyword evidence="3" id="KW-1185">Reference proteome</keyword>
<evidence type="ECO:0000256" key="1">
    <source>
        <dbReference type="SAM" id="MobiDB-lite"/>
    </source>
</evidence>
<feature type="non-terminal residue" evidence="2">
    <location>
        <position position="1"/>
    </location>
</feature>
<reference evidence="2" key="1">
    <citation type="submission" date="2022-08" db="EMBL/GenBank/DDBJ databases">
        <authorList>
            <person name="Kallberg Y."/>
            <person name="Tangrot J."/>
            <person name="Rosling A."/>
        </authorList>
    </citation>
    <scope>NUCLEOTIDE SEQUENCE</scope>
    <source>
        <strain evidence="2">Wild A</strain>
    </source>
</reference>
<feature type="region of interest" description="Disordered" evidence="1">
    <location>
        <begin position="1"/>
        <end position="42"/>
    </location>
</feature>
<feature type="compositionally biased region" description="Basic and acidic residues" evidence="1">
    <location>
        <begin position="32"/>
        <end position="42"/>
    </location>
</feature>
<sequence>YLDANLNRQRDISLSKNKSIQDGIEESQTKSGCEKKHQQMDHQNCKLEVSKHEETLRNAELKEPIVENEA</sequence>
<dbReference type="EMBL" id="CAMKVN010014188">
    <property type="protein sequence ID" value="CAI2196415.1"/>
    <property type="molecule type" value="Genomic_DNA"/>
</dbReference>
<name>A0A9W4WYT8_9GLOM</name>
<comment type="caution">
    <text evidence="2">The sequence shown here is derived from an EMBL/GenBank/DDBJ whole genome shotgun (WGS) entry which is preliminary data.</text>
</comment>
<proteinExistence type="predicted"/>